<sequence>MILQFLIGLQTLIGSVAYFSKSKNITRYFSEYI</sequence>
<organism evidence="1">
    <name type="scientific">Arundo donax</name>
    <name type="common">Giant reed</name>
    <name type="synonym">Donax arundinaceus</name>
    <dbReference type="NCBI Taxonomy" id="35708"/>
    <lineage>
        <taxon>Eukaryota</taxon>
        <taxon>Viridiplantae</taxon>
        <taxon>Streptophyta</taxon>
        <taxon>Embryophyta</taxon>
        <taxon>Tracheophyta</taxon>
        <taxon>Spermatophyta</taxon>
        <taxon>Magnoliopsida</taxon>
        <taxon>Liliopsida</taxon>
        <taxon>Poales</taxon>
        <taxon>Poaceae</taxon>
        <taxon>PACMAD clade</taxon>
        <taxon>Arundinoideae</taxon>
        <taxon>Arundineae</taxon>
        <taxon>Arundo</taxon>
    </lineage>
</organism>
<accession>A0A0A8YUJ7</accession>
<proteinExistence type="predicted"/>
<protein>
    <submittedName>
        <fullName evidence="1">Uncharacterized protein</fullName>
    </submittedName>
</protein>
<evidence type="ECO:0000313" key="1">
    <source>
        <dbReference type="EMBL" id="JAD28140.1"/>
    </source>
</evidence>
<reference evidence="1" key="2">
    <citation type="journal article" date="2015" name="Data Brief">
        <title>Shoot transcriptome of the giant reed, Arundo donax.</title>
        <authorList>
            <person name="Barrero R.A."/>
            <person name="Guerrero F.D."/>
            <person name="Moolhuijzen P."/>
            <person name="Goolsby J.A."/>
            <person name="Tidwell J."/>
            <person name="Bellgard S.E."/>
            <person name="Bellgard M.I."/>
        </authorList>
    </citation>
    <scope>NUCLEOTIDE SEQUENCE</scope>
    <source>
        <tissue evidence="1">Shoot tissue taken approximately 20 cm above the soil surface</tissue>
    </source>
</reference>
<dbReference type="EMBL" id="GBRH01269755">
    <property type="protein sequence ID" value="JAD28140.1"/>
    <property type="molecule type" value="Transcribed_RNA"/>
</dbReference>
<reference evidence="1" key="1">
    <citation type="submission" date="2014-09" db="EMBL/GenBank/DDBJ databases">
        <authorList>
            <person name="Magalhaes I.L.F."/>
            <person name="Oliveira U."/>
            <person name="Santos F.R."/>
            <person name="Vidigal T.H.D.A."/>
            <person name="Brescovit A.D."/>
            <person name="Santos A.J."/>
        </authorList>
    </citation>
    <scope>NUCLEOTIDE SEQUENCE</scope>
    <source>
        <tissue evidence="1">Shoot tissue taken approximately 20 cm above the soil surface</tissue>
    </source>
</reference>
<name>A0A0A8YUJ7_ARUDO</name>
<dbReference type="AlphaFoldDB" id="A0A0A8YUJ7"/>